<proteinExistence type="predicted"/>
<dbReference type="RefSeq" id="WP_204784592.1">
    <property type="nucleotide sequence ID" value="NZ_CALVGD010000016.1"/>
</dbReference>
<keyword evidence="2" id="KW-0472">Membrane</keyword>
<feature type="transmembrane region" description="Helical" evidence="2">
    <location>
        <begin position="6"/>
        <end position="26"/>
    </location>
</feature>
<keyword evidence="2" id="KW-1133">Transmembrane helix</keyword>
<dbReference type="EMBL" id="JACJKU010000008">
    <property type="protein sequence ID" value="MBM6940182.1"/>
    <property type="molecule type" value="Genomic_DNA"/>
</dbReference>
<keyword evidence="4" id="KW-1185">Reference proteome</keyword>
<keyword evidence="1" id="KW-0175">Coiled coil</keyword>
<organism evidence="3 4">
    <name type="scientific">Limosilactobacillus coleohominis</name>
    <dbReference type="NCBI Taxonomy" id="181675"/>
    <lineage>
        <taxon>Bacteria</taxon>
        <taxon>Bacillati</taxon>
        <taxon>Bacillota</taxon>
        <taxon>Bacilli</taxon>
        <taxon>Lactobacillales</taxon>
        <taxon>Lactobacillaceae</taxon>
        <taxon>Limosilactobacillus</taxon>
    </lineage>
</organism>
<dbReference type="Proteomes" id="UP000785625">
    <property type="component" value="Unassembled WGS sequence"/>
</dbReference>
<evidence type="ECO:0000313" key="3">
    <source>
        <dbReference type="EMBL" id="MBM6940182.1"/>
    </source>
</evidence>
<feature type="coiled-coil region" evidence="1">
    <location>
        <begin position="26"/>
        <end position="53"/>
    </location>
</feature>
<dbReference type="Pfam" id="PF06103">
    <property type="entry name" value="DUF948"/>
    <property type="match status" value="1"/>
</dbReference>
<dbReference type="PANTHER" id="PTHR40070:SF1">
    <property type="entry name" value="UPF0478 PROTEIN YTXG"/>
    <property type="match status" value="1"/>
</dbReference>
<gene>
    <name evidence="3" type="ORF">H5975_01545</name>
</gene>
<evidence type="ECO:0000313" key="4">
    <source>
        <dbReference type="Proteomes" id="UP000785625"/>
    </source>
</evidence>
<protein>
    <submittedName>
        <fullName evidence="3">DUF948 domain-containing protein</fullName>
    </submittedName>
</protein>
<evidence type="ECO:0000256" key="2">
    <source>
        <dbReference type="SAM" id="Phobius"/>
    </source>
</evidence>
<evidence type="ECO:0000256" key="1">
    <source>
        <dbReference type="SAM" id="Coils"/>
    </source>
</evidence>
<dbReference type="InterPro" id="IPR009293">
    <property type="entry name" value="UPF0478"/>
</dbReference>
<name>A0ABS2GV78_9LACO</name>
<dbReference type="SUPFAM" id="SSF58104">
    <property type="entry name" value="Methyl-accepting chemotaxis protein (MCP) signaling domain"/>
    <property type="match status" value="1"/>
</dbReference>
<sequence>MTVGQIAGLIAAIAFLILVIWVGWFLNKVVKNLSDLSKNVNDLTQELDNVLTNTNELLTDVNDKAEMITPAVQALADVGQSVSDVNEASRNFVEKINNHRNNRITVSKMMTNVGKVAAVGLFNRFKNRKQQKEDL</sequence>
<dbReference type="PANTHER" id="PTHR40070">
    <property type="entry name" value="UPF0478 PROTEIN YTXG"/>
    <property type="match status" value="1"/>
</dbReference>
<keyword evidence="2" id="KW-0812">Transmembrane</keyword>
<reference evidence="3 4" key="1">
    <citation type="journal article" date="2021" name="Sci. Rep.">
        <title>The distribution of antibiotic resistance genes in chicken gut microbiota commensals.</title>
        <authorList>
            <person name="Juricova H."/>
            <person name="Matiasovicova J."/>
            <person name="Kubasova T."/>
            <person name="Cejkova D."/>
            <person name="Rychlik I."/>
        </authorList>
    </citation>
    <scope>NUCLEOTIDE SEQUENCE [LARGE SCALE GENOMIC DNA]</scope>
    <source>
        <strain evidence="3 4">An574</strain>
    </source>
</reference>
<comment type="caution">
    <text evidence="3">The sequence shown here is derived from an EMBL/GenBank/DDBJ whole genome shotgun (WGS) entry which is preliminary data.</text>
</comment>
<accession>A0ABS2GV78</accession>